<dbReference type="KEGG" id="vg:55813363"/>
<dbReference type="EMBL" id="MN096362">
    <property type="protein sequence ID" value="QDK01928.1"/>
    <property type="molecule type" value="Genomic_DNA"/>
</dbReference>
<accession>A0A514TYZ7</accession>
<reference evidence="1 2" key="1">
    <citation type="submission" date="2019-06" db="EMBL/GenBank/DDBJ databases">
        <authorList>
            <person name="Alexander J."/>
            <person name="Ertsgaard D.J."/>
            <person name="Fields K.L."/>
            <person name="Fields S.B."/>
            <person name="Humphreys H."/>
            <person name="Kinneman J.E."/>
            <person name="Nelson N.D."/>
            <person name="Olakunle E.K."/>
            <person name="Reimer A.C."/>
            <person name="Robertson C."/>
            <person name="Ross G.V."/>
            <person name="Bonilla J.A."/>
            <person name="Klyczek K."/>
            <person name="Garlena R.A."/>
            <person name="Russell D.A."/>
            <person name="Pope W.H."/>
            <person name="Jacobs-Sera D."/>
            <person name="Hatfull G.F."/>
        </authorList>
    </citation>
    <scope>NUCLEOTIDE SEQUENCE [LARGE SCALE GENOMIC DNA]</scope>
</reference>
<dbReference type="Proteomes" id="UP000318687">
    <property type="component" value="Segment"/>
</dbReference>
<organism evidence="1 2">
    <name type="scientific">Arthrobacter phage Vibaki</name>
    <dbReference type="NCBI Taxonomy" id="2593333"/>
    <lineage>
        <taxon>Viruses</taxon>
        <taxon>Duplodnaviria</taxon>
        <taxon>Heunggongvirae</taxon>
        <taxon>Uroviricota</taxon>
        <taxon>Caudoviricetes</taxon>
        <taxon>Berryhillviridae</taxon>
        <taxon>Vibakivirus</taxon>
        <taxon>Vibakivirus vibaki</taxon>
    </lineage>
</organism>
<dbReference type="RefSeq" id="YP_009884025.1">
    <property type="nucleotide sequence ID" value="NC_049465.1"/>
</dbReference>
<protein>
    <submittedName>
        <fullName evidence="1">Uncharacterized protein</fullName>
    </submittedName>
</protein>
<sequence>MNKTTAHHSTKQSGNAETGFITVDRELQTWADTPANGIYAGKSYMITTSWRGTTPGARHIMTNRSSAPYSR</sequence>
<proteinExistence type="predicted"/>
<evidence type="ECO:0000313" key="1">
    <source>
        <dbReference type="EMBL" id="QDK01928.1"/>
    </source>
</evidence>
<evidence type="ECO:0000313" key="2">
    <source>
        <dbReference type="Proteomes" id="UP000318687"/>
    </source>
</evidence>
<dbReference type="GeneID" id="55813363"/>
<gene>
    <name evidence="1" type="primary">48</name>
    <name evidence="1" type="ORF">SEA_VIBAKI_48</name>
</gene>
<name>A0A514TYZ7_9CAUD</name>
<keyword evidence="2" id="KW-1185">Reference proteome</keyword>